<gene>
    <name evidence="1" type="ORF">BJ963_002537</name>
</gene>
<sequence length="105" mass="11128">MTAGRDRFERIALEHLARAVAADALGVGATDISARVRDESGALAVRLTTPVAVRSLRSGAGEPLAARLTDAGARIRERLAELTGLEVARVDLRATGAVITERRVR</sequence>
<name>A0A852T0I1_9MICO</name>
<organism evidence="1 2">
    <name type="scientific">Leifsonia soli</name>
    <dbReference type="NCBI Taxonomy" id="582665"/>
    <lineage>
        <taxon>Bacteria</taxon>
        <taxon>Bacillati</taxon>
        <taxon>Actinomycetota</taxon>
        <taxon>Actinomycetes</taxon>
        <taxon>Micrococcales</taxon>
        <taxon>Microbacteriaceae</taxon>
        <taxon>Leifsonia</taxon>
    </lineage>
</organism>
<dbReference type="AlphaFoldDB" id="A0A852T0I1"/>
<dbReference type="RefSeq" id="WP_179457068.1">
    <property type="nucleotide sequence ID" value="NZ_BAAAPX010000001.1"/>
</dbReference>
<protein>
    <recommendedName>
        <fullName evidence="3">Asp23/Gls24 family envelope stress response protein</fullName>
    </recommendedName>
</protein>
<dbReference type="EMBL" id="JACCBJ010000001">
    <property type="protein sequence ID" value="NYD75018.1"/>
    <property type="molecule type" value="Genomic_DNA"/>
</dbReference>
<dbReference type="Proteomes" id="UP000589620">
    <property type="component" value="Unassembled WGS sequence"/>
</dbReference>
<comment type="caution">
    <text evidence="1">The sequence shown here is derived from an EMBL/GenBank/DDBJ whole genome shotgun (WGS) entry which is preliminary data.</text>
</comment>
<proteinExistence type="predicted"/>
<keyword evidence="2" id="KW-1185">Reference proteome</keyword>
<evidence type="ECO:0008006" key="3">
    <source>
        <dbReference type="Google" id="ProtNLM"/>
    </source>
</evidence>
<evidence type="ECO:0000313" key="2">
    <source>
        <dbReference type="Proteomes" id="UP000589620"/>
    </source>
</evidence>
<evidence type="ECO:0000313" key="1">
    <source>
        <dbReference type="EMBL" id="NYD75018.1"/>
    </source>
</evidence>
<accession>A0A852T0I1</accession>
<reference evidence="1 2" key="1">
    <citation type="submission" date="2020-07" db="EMBL/GenBank/DDBJ databases">
        <title>Sequencing the genomes of 1000 actinobacteria strains.</title>
        <authorList>
            <person name="Klenk H.-P."/>
        </authorList>
    </citation>
    <scope>NUCLEOTIDE SEQUENCE [LARGE SCALE GENOMIC DNA]</scope>
    <source>
        <strain evidence="1 2">DSM 23871</strain>
    </source>
</reference>